<evidence type="ECO:0000256" key="1">
    <source>
        <dbReference type="SAM" id="MobiDB-lite"/>
    </source>
</evidence>
<sequence>MNNTLSANNGTVTFSGYASMDGLGAGANTHEPFSANTSRMAPRISVSNSSVKFKKIPAASRDSAQLPPSIHGGSWTGGSEIIADLPQSIMGGQNNHNLHAHCSVHTISDSLNAKASNQYRQMPYRSRYAAITARKKWEKEIYYQNIKKACLDEVTNKHLSIYSVVKKYGVPRTRLMKWLKECPAWTGNIDDGGLSAELLHKRILEVNSSLLAARQGNNGPAEKAAGTHRSAQGKSGTNNGRAGSRPLPVLQRQAANGDMAQMGRFWRPW</sequence>
<dbReference type="EMBL" id="SJOI01000001">
    <property type="protein sequence ID" value="TCL04352.1"/>
    <property type="molecule type" value="Genomic_DNA"/>
</dbReference>
<evidence type="ECO:0000313" key="2">
    <source>
        <dbReference type="EMBL" id="TCL04352.1"/>
    </source>
</evidence>
<dbReference type="OrthoDB" id="799937at2"/>
<keyword evidence="3" id="KW-1185">Reference proteome</keyword>
<accession>A0A4R1NAM7</accession>
<reference evidence="2 3" key="1">
    <citation type="submission" date="2019-02" db="EMBL/GenBank/DDBJ databases">
        <title>Investigation of anaerobic lignin degradation for improved lignocellulosic biofuels.</title>
        <authorList>
            <person name="Deangelis K."/>
        </authorList>
    </citation>
    <scope>NUCLEOTIDE SEQUENCE [LARGE SCALE GENOMIC DNA]</scope>
    <source>
        <strain evidence="2 3">159R</strain>
    </source>
</reference>
<evidence type="ECO:0000313" key="3">
    <source>
        <dbReference type="Proteomes" id="UP000294555"/>
    </source>
</evidence>
<organism evidence="2 3">
    <name type="scientific">Sodalis ligni</name>
    <dbReference type="NCBI Taxonomy" id="2697027"/>
    <lineage>
        <taxon>Bacteria</taxon>
        <taxon>Pseudomonadati</taxon>
        <taxon>Pseudomonadota</taxon>
        <taxon>Gammaproteobacteria</taxon>
        <taxon>Enterobacterales</taxon>
        <taxon>Bruguierivoracaceae</taxon>
        <taxon>Sodalis</taxon>
    </lineage>
</organism>
<feature type="region of interest" description="Disordered" evidence="1">
    <location>
        <begin position="215"/>
        <end position="247"/>
    </location>
</feature>
<proteinExistence type="predicted"/>
<name>A0A4R1NAM7_9GAMM</name>
<gene>
    <name evidence="2" type="ORF">EZJ58_2466</name>
</gene>
<dbReference type="Proteomes" id="UP000294555">
    <property type="component" value="Unassembled WGS sequence"/>
</dbReference>
<dbReference type="RefSeq" id="WP_132923142.1">
    <property type="nucleotide sequence ID" value="NZ_SJOI01000001.1"/>
</dbReference>
<dbReference type="AlphaFoldDB" id="A0A4R1NAM7"/>
<comment type="caution">
    <text evidence="2">The sequence shown here is derived from an EMBL/GenBank/DDBJ whole genome shotgun (WGS) entry which is preliminary data.</text>
</comment>
<feature type="compositionally biased region" description="Polar residues" evidence="1">
    <location>
        <begin position="229"/>
        <end position="241"/>
    </location>
</feature>
<protein>
    <submittedName>
        <fullName evidence="2">Uncharacterized protein</fullName>
    </submittedName>
</protein>